<keyword evidence="5" id="KW-0408">Iron</keyword>
<evidence type="ECO:0000256" key="4">
    <source>
        <dbReference type="ARBA" id="ARBA00022982"/>
    </source>
</evidence>
<keyword evidence="8" id="KW-0560">Oxidoreductase</keyword>
<dbReference type="PANTHER" id="PTHR42859">
    <property type="entry name" value="OXIDOREDUCTASE"/>
    <property type="match status" value="1"/>
</dbReference>
<dbReference type="EMBL" id="PVXL01000040">
    <property type="protein sequence ID" value="PRR73573.1"/>
    <property type="molecule type" value="Genomic_DNA"/>
</dbReference>
<dbReference type="Proteomes" id="UP000239430">
    <property type="component" value="Unassembled WGS sequence"/>
</dbReference>
<dbReference type="Gene3D" id="3.30.70.20">
    <property type="match status" value="2"/>
</dbReference>
<dbReference type="PANTHER" id="PTHR42859:SF10">
    <property type="entry name" value="DIMETHYLSULFOXIDE REDUCTASE CHAIN B"/>
    <property type="match status" value="1"/>
</dbReference>
<evidence type="ECO:0000256" key="5">
    <source>
        <dbReference type="ARBA" id="ARBA00023004"/>
    </source>
</evidence>
<evidence type="ECO:0000256" key="2">
    <source>
        <dbReference type="ARBA" id="ARBA00022485"/>
    </source>
</evidence>
<accession>A0A9X7J4T1</accession>
<dbReference type="Pfam" id="PF13247">
    <property type="entry name" value="Fer4_11"/>
    <property type="match status" value="1"/>
</dbReference>
<keyword evidence="9" id="KW-1185">Reference proteome</keyword>
<evidence type="ECO:0000256" key="3">
    <source>
        <dbReference type="ARBA" id="ARBA00022723"/>
    </source>
</evidence>
<dbReference type="EC" id="1.2.1.58" evidence="8"/>
<evidence type="ECO:0000256" key="6">
    <source>
        <dbReference type="ARBA" id="ARBA00023014"/>
    </source>
</evidence>
<comment type="caution">
    <text evidence="8">The sequence shown here is derived from an EMBL/GenBank/DDBJ whole genome shotgun (WGS) entry which is preliminary data.</text>
</comment>
<dbReference type="SUPFAM" id="SSF54862">
    <property type="entry name" value="4Fe-4S ferredoxins"/>
    <property type="match status" value="1"/>
</dbReference>
<keyword evidence="6" id="KW-0411">Iron-sulfur</keyword>
<protein>
    <submittedName>
        <fullName evidence="8">NADH-dependent phenylglyoxylate dehydrogenase subunit beta</fullName>
        <ecNumber evidence="8">1.2.1.58</ecNumber>
    </submittedName>
</protein>
<keyword evidence="4" id="KW-0249">Electron transport</keyword>
<reference evidence="8 9" key="1">
    <citation type="submission" date="2018-03" db="EMBL/GenBank/DDBJ databases">
        <title>Genome sequence of Moorella stamsii DSM 26217.</title>
        <authorList>
            <person name="Poehlein A."/>
            <person name="Daniel R."/>
        </authorList>
    </citation>
    <scope>NUCLEOTIDE SEQUENCE [LARGE SCALE GENOMIC DNA]</scope>
    <source>
        <strain evidence="9">DSM 26217</strain>
    </source>
</reference>
<keyword evidence="2" id="KW-0004">4Fe-4S</keyword>
<feature type="domain" description="4Fe-4S ferredoxin-type" evidence="7">
    <location>
        <begin position="86"/>
        <end position="120"/>
    </location>
</feature>
<name>A0A9X7J4T1_9FIRM</name>
<evidence type="ECO:0000313" key="8">
    <source>
        <dbReference type="EMBL" id="PRR73573.1"/>
    </source>
</evidence>
<dbReference type="PROSITE" id="PS51379">
    <property type="entry name" value="4FE4S_FER_2"/>
    <property type="match status" value="2"/>
</dbReference>
<dbReference type="GO" id="GO:0047110">
    <property type="term" value="F:phenylglyoxylate dehydrogenase (acylating) activity"/>
    <property type="evidence" value="ECO:0007669"/>
    <property type="project" value="UniProtKB-EC"/>
</dbReference>
<dbReference type="InterPro" id="IPR017896">
    <property type="entry name" value="4Fe4S_Fe-S-bd"/>
</dbReference>
<dbReference type="CDD" id="cd10550">
    <property type="entry name" value="DMSOR_beta_like"/>
    <property type="match status" value="1"/>
</dbReference>
<dbReference type="GO" id="GO:0046872">
    <property type="term" value="F:metal ion binding"/>
    <property type="evidence" value="ECO:0007669"/>
    <property type="project" value="UniProtKB-KW"/>
</dbReference>
<keyword evidence="1" id="KW-0813">Transport</keyword>
<keyword evidence="3" id="KW-0479">Metal-binding</keyword>
<gene>
    <name evidence="8" type="primary">padI_3</name>
    <name evidence="8" type="ORF">MOST_14210</name>
</gene>
<evidence type="ECO:0000259" key="7">
    <source>
        <dbReference type="PROSITE" id="PS51379"/>
    </source>
</evidence>
<dbReference type="InterPro" id="IPR050294">
    <property type="entry name" value="RnfB_subfamily"/>
</dbReference>
<proteinExistence type="predicted"/>
<dbReference type="GO" id="GO:0051539">
    <property type="term" value="F:4 iron, 4 sulfur cluster binding"/>
    <property type="evidence" value="ECO:0007669"/>
    <property type="project" value="UniProtKB-KW"/>
</dbReference>
<evidence type="ECO:0000313" key="9">
    <source>
        <dbReference type="Proteomes" id="UP000239430"/>
    </source>
</evidence>
<dbReference type="AlphaFoldDB" id="A0A9X7J4T1"/>
<sequence>MAGEMSTLPGTLEVRYDLCTGCRACQVACAIQNEGLLWLEAARIRVLQVGPGPLDVPVYCHQCSDHPCVAACPPKVKALSCDPGSGVVKVDPALCLRSRGAKCRRCYQACPAGAINFHPATGLPLFCHLCDGHPACVTACGPGALSYISGSSFDSKVYARRPETMVDDLTLKIYGRFNAG</sequence>
<organism evidence="8 9">
    <name type="scientific">Neomoorella stamsii</name>
    <dbReference type="NCBI Taxonomy" id="1266720"/>
    <lineage>
        <taxon>Bacteria</taxon>
        <taxon>Bacillati</taxon>
        <taxon>Bacillota</taxon>
        <taxon>Clostridia</taxon>
        <taxon>Neomoorellales</taxon>
        <taxon>Neomoorellaceae</taxon>
        <taxon>Neomoorella</taxon>
    </lineage>
</organism>
<feature type="domain" description="4Fe-4S ferredoxin-type" evidence="7">
    <location>
        <begin position="10"/>
        <end position="29"/>
    </location>
</feature>
<evidence type="ECO:0000256" key="1">
    <source>
        <dbReference type="ARBA" id="ARBA00022448"/>
    </source>
</evidence>